<evidence type="ECO:0000313" key="2">
    <source>
        <dbReference type="EMBL" id="KAJ7390674.1"/>
    </source>
</evidence>
<keyword evidence="2" id="KW-0489">Methyltransferase</keyword>
<dbReference type="GO" id="GO:0008168">
    <property type="term" value="F:methyltransferase activity"/>
    <property type="evidence" value="ECO:0007669"/>
    <property type="project" value="UniProtKB-KW"/>
</dbReference>
<evidence type="ECO:0000259" key="1">
    <source>
        <dbReference type="Pfam" id="PF13649"/>
    </source>
</evidence>
<dbReference type="Pfam" id="PF13649">
    <property type="entry name" value="Methyltransf_25"/>
    <property type="match status" value="1"/>
</dbReference>
<evidence type="ECO:0000313" key="3">
    <source>
        <dbReference type="Proteomes" id="UP001163046"/>
    </source>
</evidence>
<dbReference type="Proteomes" id="UP001163046">
    <property type="component" value="Unassembled WGS sequence"/>
</dbReference>
<feature type="domain" description="Methyltransferase" evidence="1">
    <location>
        <begin position="79"/>
        <end position="171"/>
    </location>
</feature>
<gene>
    <name evidence="2" type="primary">WBSCR27_15</name>
    <name evidence="2" type="ORF">OS493_023386</name>
</gene>
<dbReference type="InterPro" id="IPR029063">
    <property type="entry name" value="SAM-dependent_MTases_sf"/>
</dbReference>
<dbReference type="OrthoDB" id="5957012at2759"/>
<dbReference type="GO" id="GO:0032259">
    <property type="term" value="P:methylation"/>
    <property type="evidence" value="ECO:0007669"/>
    <property type="project" value="UniProtKB-KW"/>
</dbReference>
<keyword evidence="2" id="KW-0808">Transferase</keyword>
<reference evidence="2" key="1">
    <citation type="submission" date="2023-01" db="EMBL/GenBank/DDBJ databases">
        <title>Genome assembly of the deep-sea coral Lophelia pertusa.</title>
        <authorList>
            <person name="Herrera S."/>
            <person name="Cordes E."/>
        </authorList>
    </citation>
    <scope>NUCLEOTIDE SEQUENCE</scope>
    <source>
        <strain evidence="2">USNM1676648</strain>
        <tissue evidence="2">Polyp</tissue>
    </source>
</reference>
<proteinExistence type="predicted"/>
<dbReference type="SUPFAM" id="SSF53335">
    <property type="entry name" value="S-adenosyl-L-methionine-dependent methyltransferases"/>
    <property type="match status" value="1"/>
</dbReference>
<protein>
    <submittedName>
        <fullName evidence="2">Methyltransferase domain</fullName>
    </submittedName>
</protein>
<keyword evidence="3" id="KW-1185">Reference proteome</keyword>
<comment type="caution">
    <text evidence="2">The sequence shown here is derived from an EMBL/GenBank/DDBJ whole genome shotgun (WGS) entry which is preliminary data.</text>
</comment>
<accession>A0A9X0DA83</accession>
<dbReference type="CDD" id="cd02440">
    <property type="entry name" value="AdoMet_MTases"/>
    <property type="match status" value="1"/>
</dbReference>
<sequence>MASKSYEAAYRKVFGDRLVNLLANATTEEEIKDLYVDWASTYDKDLFTAGLVYHKHQTECFDAAIKQVFLDKPKNEIKIIDVGAGTGLIGVELKKLGYTNLHALDMSQEMLNEAKKKNAYQKFICAPLRDQRISEIETGEFDASICCGTLIAGHVRAEAFVEMIRMVKIGGLIHFNIRTGDLDDYVYQQKMLELEKAGRWVNVLKTTAPHYDRDDMPKESLVFVYKVLKN</sequence>
<dbReference type="Gene3D" id="3.40.50.150">
    <property type="entry name" value="Vaccinia Virus protein VP39"/>
    <property type="match status" value="1"/>
</dbReference>
<dbReference type="AlphaFoldDB" id="A0A9X0DA83"/>
<name>A0A9X0DA83_9CNID</name>
<organism evidence="2 3">
    <name type="scientific">Desmophyllum pertusum</name>
    <dbReference type="NCBI Taxonomy" id="174260"/>
    <lineage>
        <taxon>Eukaryota</taxon>
        <taxon>Metazoa</taxon>
        <taxon>Cnidaria</taxon>
        <taxon>Anthozoa</taxon>
        <taxon>Hexacorallia</taxon>
        <taxon>Scleractinia</taxon>
        <taxon>Caryophylliina</taxon>
        <taxon>Caryophylliidae</taxon>
        <taxon>Desmophyllum</taxon>
    </lineage>
</organism>
<dbReference type="EMBL" id="MU825413">
    <property type="protein sequence ID" value="KAJ7390674.1"/>
    <property type="molecule type" value="Genomic_DNA"/>
</dbReference>
<dbReference type="InterPro" id="IPR041698">
    <property type="entry name" value="Methyltransf_25"/>
</dbReference>